<dbReference type="InterPro" id="IPR004839">
    <property type="entry name" value="Aminotransferase_I/II_large"/>
</dbReference>
<dbReference type="InterPro" id="IPR015422">
    <property type="entry name" value="PyrdxlP-dep_Trfase_small"/>
</dbReference>
<dbReference type="Gene3D" id="3.90.1150.10">
    <property type="entry name" value="Aspartate Aminotransferase, domain 1"/>
    <property type="match status" value="1"/>
</dbReference>
<evidence type="ECO:0000313" key="3">
    <source>
        <dbReference type="EMBL" id="MBY8886997.1"/>
    </source>
</evidence>
<accession>A0ABS7QYY9</accession>
<dbReference type="CDD" id="cd00609">
    <property type="entry name" value="AAT_like"/>
    <property type="match status" value="1"/>
</dbReference>
<comment type="cofactor">
    <cofactor evidence="1">
        <name>pyridoxal 5'-phosphate</name>
        <dbReference type="ChEBI" id="CHEBI:597326"/>
    </cofactor>
</comment>
<dbReference type="InterPro" id="IPR004838">
    <property type="entry name" value="NHTrfase_class1_PyrdxlP-BS"/>
</dbReference>
<keyword evidence="1" id="KW-0808">Transferase</keyword>
<keyword evidence="1 3" id="KW-0032">Aminotransferase</keyword>
<dbReference type="SUPFAM" id="SSF53383">
    <property type="entry name" value="PLP-dependent transferases"/>
    <property type="match status" value="1"/>
</dbReference>
<organism evidence="3 4">
    <name type="scientific">Streptantibioticus parmotrematis</name>
    <dbReference type="NCBI Taxonomy" id="2873249"/>
    <lineage>
        <taxon>Bacteria</taxon>
        <taxon>Bacillati</taxon>
        <taxon>Actinomycetota</taxon>
        <taxon>Actinomycetes</taxon>
        <taxon>Kitasatosporales</taxon>
        <taxon>Streptomycetaceae</taxon>
        <taxon>Streptantibioticus</taxon>
    </lineage>
</organism>
<dbReference type="Pfam" id="PF00155">
    <property type="entry name" value="Aminotran_1_2"/>
    <property type="match status" value="1"/>
</dbReference>
<gene>
    <name evidence="3" type="ORF">K7472_19380</name>
</gene>
<dbReference type="EC" id="2.6.1.-" evidence="1"/>
<dbReference type="GO" id="GO:0008483">
    <property type="term" value="F:transaminase activity"/>
    <property type="evidence" value="ECO:0007669"/>
    <property type="project" value="UniProtKB-KW"/>
</dbReference>
<comment type="caution">
    <text evidence="3">The sequence shown here is derived from an EMBL/GenBank/DDBJ whole genome shotgun (WGS) entry which is preliminary data.</text>
</comment>
<comment type="similarity">
    <text evidence="1">Belongs to the class-I pyridoxal-phosphate-dependent aminotransferase family.</text>
</comment>
<dbReference type="Proteomes" id="UP001198565">
    <property type="component" value="Unassembled WGS sequence"/>
</dbReference>
<dbReference type="InterPro" id="IPR015424">
    <property type="entry name" value="PyrdxlP-dep_Trfase"/>
</dbReference>
<dbReference type="RefSeq" id="WP_222979757.1">
    <property type="nucleotide sequence ID" value="NZ_JAINVZ010000013.1"/>
</dbReference>
<evidence type="ECO:0000256" key="1">
    <source>
        <dbReference type="RuleBase" id="RU000481"/>
    </source>
</evidence>
<name>A0ABS7QYY9_9ACTN</name>
<evidence type="ECO:0000313" key="4">
    <source>
        <dbReference type="Proteomes" id="UP001198565"/>
    </source>
</evidence>
<sequence>MSGKLIEPFSVPARAVPTRLVTSDGTPVEDRCLLDGCENDSISLMALDAVRSAQSAHLLLHWDSQDVGLRQDLSDLYDVDSRSIFLCSGGMDAIRTAFDVFGPIARNVGLCKPDWPGFHYFASRTRKPIKFLDRTDYPYIISAEDVAGFCVSTEVELIILSNPSAVTGRVWHPDEVRAMLLAAPETMFVIDEADSIYPESSSMSLVREVENVVFLGSLSKFLGLSGLRVGFIVVPDRAREAFRNTIDPIGLASVAIMASRAALSDTAYQRTTQRETAENRGRLVDAVAGTPYRVVPGSECFACYLSADETVPDPYESLQNMGIELVPGSLFGLPRGGRLNLRNKRRIDRLVTALRGLADPTDRWSSEARTRTG</sequence>
<dbReference type="EMBL" id="JAINVZ010000013">
    <property type="protein sequence ID" value="MBY8886997.1"/>
    <property type="molecule type" value="Genomic_DNA"/>
</dbReference>
<proteinExistence type="inferred from homology"/>
<dbReference type="PROSITE" id="PS00105">
    <property type="entry name" value="AA_TRANSFER_CLASS_1"/>
    <property type="match status" value="1"/>
</dbReference>
<keyword evidence="4" id="KW-1185">Reference proteome</keyword>
<protein>
    <recommendedName>
        <fullName evidence="1">Aminotransferase</fullName>
        <ecNumber evidence="1">2.6.1.-</ecNumber>
    </recommendedName>
</protein>
<dbReference type="InterPro" id="IPR015421">
    <property type="entry name" value="PyrdxlP-dep_Trfase_major"/>
</dbReference>
<dbReference type="PANTHER" id="PTHR42885">
    <property type="entry name" value="HISTIDINOL-PHOSPHATE AMINOTRANSFERASE-RELATED"/>
    <property type="match status" value="1"/>
</dbReference>
<dbReference type="Gene3D" id="3.40.640.10">
    <property type="entry name" value="Type I PLP-dependent aspartate aminotransferase-like (Major domain)"/>
    <property type="match status" value="1"/>
</dbReference>
<feature type="domain" description="Aminotransferase class I/classII large" evidence="2">
    <location>
        <begin position="68"/>
        <end position="354"/>
    </location>
</feature>
<evidence type="ECO:0000259" key="2">
    <source>
        <dbReference type="Pfam" id="PF00155"/>
    </source>
</evidence>
<reference evidence="3 4" key="1">
    <citation type="submission" date="2021-08" db="EMBL/GenBank/DDBJ databases">
        <title>Streptomyces sp. PTM05 isolated from lichen.</title>
        <authorList>
            <person name="Somphong A."/>
            <person name="Phongsopitanun W."/>
            <person name="Tanasupawat S."/>
        </authorList>
    </citation>
    <scope>NUCLEOTIDE SEQUENCE [LARGE SCALE GENOMIC DNA]</scope>
    <source>
        <strain evidence="3 4">Ptm05</strain>
    </source>
</reference>